<dbReference type="AlphaFoldDB" id="A0A1V9Y618"/>
<evidence type="ECO:0000313" key="2">
    <source>
        <dbReference type="Proteomes" id="UP000243217"/>
    </source>
</evidence>
<reference evidence="1 2" key="1">
    <citation type="journal article" date="2014" name="Genome Biol. Evol.">
        <title>The secreted proteins of Achlya hypogyna and Thraustotheca clavata identify the ancestral oomycete secretome and reveal gene acquisitions by horizontal gene transfer.</title>
        <authorList>
            <person name="Misner I."/>
            <person name="Blouin N."/>
            <person name="Leonard G."/>
            <person name="Richards T.A."/>
            <person name="Lane C.E."/>
        </authorList>
    </citation>
    <scope>NUCLEOTIDE SEQUENCE [LARGE SCALE GENOMIC DNA]</scope>
    <source>
        <strain evidence="1 2">ATCC 34112</strain>
    </source>
</reference>
<accession>A0A1V9Y618</accession>
<sequence>MQTKPGPICIGEYAQRRTWCFDIVHLCQNLELRSCFFDVARACIADISPMILQSMTEHPDDWDAMPNATILITFLDECIALFYQRDSIEIAGLTSNISAVIANAPLGASVQIVGSFLETIVTESALVRYLLVEKCHIVYHFIASLTIDAVDTPVACSASTPEQYAAMQTVARVSTFPTEKSLLATLLANPKSCLIDDTYPLSLPPQDVELLLDTHRLCCIFACGFDLFLVQSLKCIVPEEPEVSRLTIKALLTLLDTVKATTLLESIFELLNAVLLVDDSYRGVRVDALFSPDQGILAFAFYYRHHRSFQHYTYNLLDYMLTSATEAAEVAAYLLRPDVKEQASWVRAWLWNFLQSDATVGDLNHEELDGESQLVLEVVEQLFGSKSEIENQVDQILLETHDIKTSPRNNKQIAFSDIKVDLTDEVNPAELMS</sequence>
<dbReference type="STRING" id="74557.A0A1V9Y618"/>
<gene>
    <name evidence="1" type="ORF">THRCLA_11872</name>
</gene>
<keyword evidence="2" id="KW-1185">Reference proteome</keyword>
<name>A0A1V9Y618_9STRA</name>
<dbReference type="EMBL" id="JNBS01005063">
    <property type="protein sequence ID" value="OQR81149.1"/>
    <property type="molecule type" value="Genomic_DNA"/>
</dbReference>
<proteinExistence type="predicted"/>
<dbReference type="Proteomes" id="UP000243217">
    <property type="component" value="Unassembled WGS sequence"/>
</dbReference>
<comment type="caution">
    <text evidence="1">The sequence shown here is derived from an EMBL/GenBank/DDBJ whole genome shotgun (WGS) entry which is preliminary data.</text>
</comment>
<protein>
    <submittedName>
        <fullName evidence="1">Uncharacterized protein</fullName>
    </submittedName>
</protein>
<evidence type="ECO:0000313" key="1">
    <source>
        <dbReference type="EMBL" id="OQR81149.1"/>
    </source>
</evidence>
<organism evidence="1 2">
    <name type="scientific">Thraustotheca clavata</name>
    <dbReference type="NCBI Taxonomy" id="74557"/>
    <lineage>
        <taxon>Eukaryota</taxon>
        <taxon>Sar</taxon>
        <taxon>Stramenopiles</taxon>
        <taxon>Oomycota</taxon>
        <taxon>Saprolegniomycetes</taxon>
        <taxon>Saprolegniales</taxon>
        <taxon>Achlyaceae</taxon>
        <taxon>Thraustotheca</taxon>
    </lineage>
</organism>